<feature type="region of interest" description="Disordered" evidence="2">
    <location>
        <begin position="91"/>
        <end position="127"/>
    </location>
</feature>
<evidence type="ECO:0000313" key="3">
    <source>
        <dbReference type="EMBL" id="RZC61562.1"/>
    </source>
</evidence>
<feature type="coiled-coil region" evidence="1">
    <location>
        <begin position="292"/>
        <end position="319"/>
    </location>
</feature>
<feature type="compositionally biased region" description="Polar residues" evidence="2">
    <location>
        <begin position="188"/>
        <end position="199"/>
    </location>
</feature>
<accession>A0A4Y7JNG5</accession>
<keyword evidence="1" id="KW-0175">Coiled coil</keyword>
<protein>
    <submittedName>
        <fullName evidence="3">Uncharacterized protein</fullName>
    </submittedName>
</protein>
<gene>
    <name evidence="3" type="ORF">C5167_023323</name>
</gene>
<keyword evidence="4" id="KW-1185">Reference proteome</keyword>
<dbReference type="EMBL" id="CM010719">
    <property type="protein sequence ID" value="RZC61562.1"/>
    <property type="molecule type" value="Genomic_DNA"/>
</dbReference>
<evidence type="ECO:0000313" key="4">
    <source>
        <dbReference type="Proteomes" id="UP000316621"/>
    </source>
</evidence>
<feature type="compositionally biased region" description="Polar residues" evidence="2">
    <location>
        <begin position="93"/>
        <end position="103"/>
    </location>
</feature>
<dbReference type="Proteomes" id="UP000316621">
    <property type="component" value="Chromosome 5"/>
</dbReference>
<organism evidence="3 4">
    <name type="scientific">Papaver somniferum</name>
    <name type="common">Opium poppy</name>
    <dbReference type="NCBI Taxonomy" id="3469"/>
    <lineage>
        <taxon>Eukaryota</taxon>
        <taxon>Viridiplantae</taxon>
        <taxon>Streptophyta</taxon>
        <taxon>Embryophyta</taxon>
        <taxon>Tracheophyta</taxon>
        <taxon>Spermatophyta</taxon>
        <taxon>Magnoliopsida</taxon>
        <taxon>Ranunculales</taxon>
        <taxon>Papaveraceae</taxon>
        <taxon>Papaveroideae</taxon>
        <taxon>Papaver</taxon>
    </lineage>
</organism>
<feature type="region of interest" description="Disordered" evidence="2">
    <location>
        <begin position="184"/>
        <end position="247"/>
    </location>
</feature>
<evidence type="ECO:0000256" key="1">
    <source>
        <dbReference type="SAM" id="Coils"/>
    </source>
</evidence>
<feature type="compositionally biased region" description="Basic and acidic residues" evidence="2">
    <location>
        <begin position="154"/>
        <end position="166"/>
    </location>
</feature>
<evidence type="ECO:0000256" key="2">
    <source>
        <dbReference type="SAM" id="MobiDB-lite"/>
    </source>
</evidence>
<name>A0A4Y7JNG5_PAPSO</name>
<feature type="region of interest" description="Disordered" evidence="2">
    <location>
        <begin position="145"/>
        <end position="170"/>
    </location>
</feature>
<sequence>MGRNEVQSSIPNTNDIRGFRRLRKAYPDYRPHCVNRDAGFLNRNVTQIPDAMSEKVGEVARRSQCLFHKNYNFVEECVCASSGGFIPGLAGNRESTNSGSSNDDPGFENESSEDVSSGGPPNPFLSMNAARVPLGREAMRGNDFSNTVFIDDSSPSRKDTTRDNGEKVTQSSFPIGLHVLSDHGLLGSGSTNPRLTSENVRVHRPPSIPVPDVDDEMVRRPPLIPVPDVDGGNCPSSSPSPGQPVKEPDYESMLNAVAEHYTRFMNSVAQLNEVQKQRALEGGVDAGMRREITRLQSENAELTAAISVLTEELAGVRQKLADSNSSELQLKLTLDEIRGVLPASLGY</sequence>
<reference evidence="3 4" key="1">
    <citation type="journal article" date="2018" name="Science">
        <title>The opium poppy genome and morphinan production.</title>
        <authorList>
            <person name="Guo L."/>
            <person name="Winzer T."/>
            <person name="Yang X."/>
            <person name="Li Y."/>
            <person name="Ning Z."/>
            <person name="He Z."/>
            <person name="Teodor R."/>
            <person name="Lu Y."/>
            <person name="Bowser T.A."/>
            <person name="Graham I.A."/>
            <person name="Ye K."/>
        </authorList>
    </citation>
    <scope>NUCLEOTIDE SEQUENCE [LARGE SCALE GENOMIC DNA]</scope>
    <source>
        <strain evidence="4">cv. HN1</strain>
        <tissue evidence="3">Leaves</tissue>
    </source>
</reference>
<proteinExistence type="predicted"/>
<dbReference type="Gramene" id="RZC61562">
    <property type="protein sequence ID" value="RZC61562"/>
    <property type="gene ID" value="C5167_023323"/>
</dbReference>
<dbReference type="AlphaFoldDB" id="A0A4Y7JNG5"/>